<dbReference type="PANTHER" id="PTHR47566:SF1">
    <property type="entry name" value="PROTEIN NUD1"/>
    <property type="match status" value="1"/>
</dbReference>
<dbReference type="InterPro" id="IPR052574">
    <property type="entry name" value="CDIRP"/>
</dbReference>
<organism evidence="6 7">
    <name type="scientific">Mesonia phycicola</name>
    <dbReference type="NCBI Taxonomy" id="579105"/>
    <lineage>
        <taxon>Bacteria</taxon>
        <taxon>Pseudomonadati</taxon>
        <taxon>Bacteroidota</taxon>
        <taxon>Flavobacteriia</taxon>
        <taxon>Flavobacteriales</taxon>
        <taxon>Flavobacteriaceae</taxon>
        <taxon>Mesonia</taxon>
    </lineage>
</organism>
<dbReference type="NCBIfam" id="TIGR04183">
    <property type="entry name" value="Por_Secre_tail"/>
    <property type="match status" value="1"/>
</dbReference>
<sequence>MKRTLLSLFCLASASLFAQNVHIPDPVLKNVLISSAGINTNGDGEISYAEANAYTGIISAPNLTISDLTGLEAFPNITEVFLPNNNISFANFTANTALTKISIGLNPLTTLDVTGLTNLTRLGADATYSLASIDLSTNVNLEVLNLDRSQLTSLDVSNNINLSNFSASFNQLTTIDLSNNPAIEYLNLYDNNLSSLDLSNQTNLILFSIISNNLTASSLTLPNTSTVTIAYLSDNPLGSIDVSSFTNLEKLQVSNANLSTIDLSSNTVLEELEANTNNFTSIDLSSLAQLKSLKLVENDLTSIDLSNNPVLSQLYLGDNNLTSLDVTNNSNIYHLELQDNLFSSIDVSMLPSLGTLYVSDNANLQIINMANANNTSISQFNATNCPNLSCVQLDNGFTPPAASPGILWIIDSDKDPSTIYGYTTCTLGTEQNVLDNFSVYPNPVQDVLHIDAVSMVDKVNVYNTLGKKVATSYTQAIDVSYLPSGIYFAEIISEGNRAVKRIIKK</sequence>
<name>A0A1M6AKF4_9FLAO</name>
<dbReference type="InterPro" id="IPR026444">
    <property type="entry name" value="Secre_tail"/>
</dbReference>
<keyword evidence="1" id="KW-0433">Leucine-rich repeat</keyword>
<evidence type="ECO:0000313" key="7">
    <source>
        <dbReference type="Proteomes" id="UP000184225"/>
    </source>
</evidence>
<dbReference type="STRING" id="579105.SAMN04488096_101312"/>
<evidence type="ECO:0000256" key="2">
    <source>
        <dbReference type="ARBA" id="ARBA00022729"/>
    </source>
</evidence>
<dbReference type="SUPFAM" id="SSF52058">
    <property type="entry name" value="L domain-like"/>
    <property type="match status" value="1"/>
</dbReference>
<keyword evidence="7" id="KW-1185">Reference proteome</keyword>
<gene>
    <name evidence="6" type="ORF">SAMN04488096_101312</name>
</gene>
<evidence type="ECO:0000256" key="3">
    <source>
        <dbReference type="ARBA" id="ARBA00022737"/>
    </source>
</evidence>
<reference evidence="6 7" key="1">
    <citation type="submission" date="2016-11" db="EMBL/GenBank/DDBJ databases">
        <authorList>
            <person name="Jaros S."/>
            <person name="Januszkiewicz K."/>
            <person name="Wedrychowicz H."/>
        </authorList>
    </citation>
    <scope>NUCLEOTIDE SEQUENCE [LARGE SCALE GENOMIC DNA]</scope>
    <source>
        <strain evidence="6 7">DSM 21425</strain>
    </source>
</reference>
<dbReference type="EMBL" id="FQYY01000001">
    <property type="protein sequence ID" value="SHI36946.1"/>
    <property type="molecule type" value="Genomic_DNA"/>
</dbReference>
<keyword evidence="2 4" id="KW-0732">Signal</keyword>
<dbReference type="GO" id="GO:0035591">
    <property type="term" value="F:signaling adaptor activity"/>
    <property type="evidence" value="ECO:0007669"/>
    <property type="project" value="TreeGrafter"/>
</dbReference>
<dbReference type="Proteomes" id="UP000184225">
    <property type="component" value="Unassembled WGS sequence"/>
</dbReference>
<protein>
    <submittedName>
        <fullName evidence="6">Por secretion system C-terminal sorting domain-containing protein</fullName>
    </submittedName>
</protein>
<dbReference type="OrthoDB" id="3179827at2"/>
<dbReference type="InterPro" id="IPR032675">
    <property type="entry name" value="LRR_dom_sf"/>
</dbReference>
<feature type="signal peptide" evidence="4">
    <location>
        <begin position="1"/>
        <end position="18"/>
    </location>
</feature>
<dbReference type="Gene3D" id="3.80.10.10">
    <property type="entry name" value="Ribonuclease Inhibitor"/>
    <property type="match status" value="2"/>
</dbReference>
<accession>A0A1M6AKF4</accession>
<keyword evidence="3" id="KW-0677">Repeat</keyword>
<feature type="chain" id="PRO_5012657862" evidence="4">
    <location>
        <begin position="19"/>
        <end position="505"/>
    </location>
</feature>
<feature type="domain" description="Secretion system C-terminal sorting" evidence="5">
    <location>
        <begin position="439"/>
        <end position="503"/>
    </location>
</feature>
<evidence type="ECO:0000313" key="6">
    <source>
        <dbReference type="EMBL" id="SHI36946.1"/>
    </source>
</evidence>
<evidence type="ECO:0000256" key="4">
    <source>
        <dbReference type="SAM" id="SignalP"/>
    </source>
</evidence>
<dbReference type="PANTHER" id="PTHR47566">
    <property type="match status" value="1"/>
</dbReference>
<evidence type="ECO:0000259" key="5">
    <source>
        <dbReference type="Pfam" id="PF18962"/>
    </source>
</evidence>
<dbReference type="AlphaFoldDB" id="A0A1M6AKF4"/>
<dbReference type="Pfam" id="PF18962">
    <property type="entry name" value="Por_Secre_tail"/>
    <property type="match status" value="1"/>
</dbReference>
<evidence type="ECO:0000256" key="1">
    <source>
        <dbReference type="ARBA" id="ARBA00022614"/>
    </source>
</evidence>
<dbReference type="RefSeq" id="WP_073147521.1">
    <property type="nucleotide sequence ID" value="NZ_FQYY01000001.1"/>
</dbReference>
<proteinExistence type="predicted"/>